<organism evidence="10 11">
    <name type="scientific">Alishewanella longhuensis</name>
    <dbReference type="NCBI Taxonomy" id="1091037"/>
    <lineage>
        <taxon>Bacteria</taxon>
        <taxon>Pseudomonadati</taxon>
        <taxon>Pseudomonadota</taxon>
        <taxon>Gammaproteobacteria</taxon>
        <taxon>Alteromonadales</taxon>
        <taxon>Alteromonadaceae</taxon>
        <taxon>Alishewanella</taxon>
    </lineage>
</organism>
<dbReference type="Pfam" id="PF12122">
    <property type="entry name" value="Rhomboid_N"/>
    <property type="match status" value="1"/>
</dbReference>
<gene>
    <name evidence="10" type="primary">glpG</name>
    <name evidence="10" type="ORF">GCM10010919_31070</name>
</gene>
<reference evidence="11" key="1">
    <citation type="journal article" date="2019" name="Int. J. Syst. Evol. Microbiol.">
        <title>The Global Catalogue of Microorganisms (GCM) 10K type strain sequencing project: providing services to taxonomists for standard genome sequencing and annotation.</title>
        <authorList>
            <consortium name="The Broad Institute Genomics Platform"/>
            <consortium name="The Broad Institute Genome Sequencing Center for Infectious Disease"/>
            <person name="Wu L."/>
            <person name="Ma J."/>
        </authorList>
    </citation>
    <scope>NUCLEOTIDE SEQUENCE [LARGE SCALE GENOMIC DNA]</scope>
    <source>
        <strain evidence="11">CGMCC 1.7003</strain>
    </source>
</reference>
<dbReference type="Pfam" id="PF01694">
    <property type="entry name" value="Rhomboid"/>
    <property type="match status" value="1"/>
</dbReference>
<keyword evidence="6 7" id="KW-0472">Membrane</keyword>
<dbReference type="PANTHER" id="PTHR43731">
    <property type="entry name" value="RHOMBOID PROTEASE"/>
    <property type="match status" value="1"/>
</dbReference>
<dbReference type="GO" id="GO:0006508">
    <property type="term" value="P:proteolysis"/>
    <property type="evidence" value="ECO:0007669"/>
    <property type="project" value="UniProtKB-KW"/>
</dbReference>
<dbReference type="InterPro" id="IPR035952">
    <property type="entry name" value="Rhomboid-like_sf"/>
</dbReference>
<feature type="transmembrane region" description="Helical" evidence="7">
    <location>
        <begin position="215"/>
        <end position="232"/>
    </location>
</feature>
<dbReference type="Proteomes" id="UP000659697">
    <property type="component" value="Unassembled WGS sequence"/>
</dbReference>
<keyword evidence="11" id="KW-1185">Reference proteome</keyword>
<dbReference type="PANTHER" id="PTHR43731:SF26">
    <property type="entry name" value="RHOMBOID-LIKE PROTEIN 10, CHLOROPLASTIC"/>
    <property type="match status" value="1"/>
</dbReference>
<evidence type="ECO:0000256" key="2">
    <source>
        <dbReference type="ARBA" id="ARBA00022475"/>
    </source>
</evidence>
<feature type="transmembrane region" description="Helical" evidence="7">
    <location>
        <begin position="238"/>
        <end position="260"/>
    </location>
</feature>
<feature type="transmembrane region" description="Helical" evidence="7">
    <location>
        <begin position="128"/>
        <end position="153"/>
    </location>
</feature>
<evidence type="ECO:0000256" key="7">
    <source>
        <dbReference type="SAM" id="Phobius"/>
    </source>
</evidence>
<dbReference type="Gene3D" id="1.20.1540.10">
    <property type="entry name" value="Rhomboid-like"/>
    <property type="match status" value="1"/>
</dbReference>
<proteinExistence type="predicted"/>
<dbReference type="InterPro" id="IPR038236">
    <property type="entry name" value="GlpG_N_sf"/>
</dbReference>
<evidence type="ECO:0000259" key="9">
    <source>
        <dbReference type="Pfam" id="PF12122"/>
    </source>
</evidence>
<feature type="transmembrane region" description="Helical" evidence="7">
    <location>
        <begin position="190"/>
        <end position="208"/>
    </location>
</feature>
<dbReference type="SUPFAM" id="SSF144091">
    <property type="entry name" value="Rhomboid-like"/>
    <property type="match status" value="1"/>
</dbReference>
<dbReference type="InterPro" id="IPR050925">
    <property type="entry name" value="Rhomboid_protease_S54"/>
</dbReference>
<evidence type="ECO:0000256" key="5">
    <source>
        <dbReference type="ARBA" id="ARBA00022989"/>
    </source>
</evidence>
<dbReference type="InterPro" id="IPR023662">
    <property type="entry name" value="Rhomboid_protease_GlpG"/>
</dbReference>
<evidence type="ECO:0000259" key="8">
    <source>
        <dbReference type="Pfam" id="PF01694"/>
    </source>
</evidence>
<keyword evidence="10" id="KW-0645">Protease</keyword>
<evidence type="ECO:0000313" key="10">
    <source>
        <dbReference type="EMBL" id="GHG76304.1"/>
    </source>
</evidence>
<evidence type="ECO:0000256" key="3">
    <source>
        <dbReference type="ARBA" id="ARBA00022519"/>
    </source>
</evidence>
<dbReference type="InterPro" id="IPR022764">
    <property type="entry name" value="Peptidase_S54_rhomboid_dom"/>
</dbReference>
<evidence type="ECO:0000313" key="11">
    <source>
        <dbReference type="Proteomes" id="UP000659697"/>
    </source>
</evidence>
<evidence type="ECO:0000256" key="6">
    <source>
        <dbReference type="ARBA" id="ARBA00023136"/>
    </source>
</evidence>
<feature type="domain" description="Peptidase S54 rhomboid" evidence="8">
    <location>
        <begin position="126"/>
        <end position="260"/>
    </location>
</feature>
<dbReference type="NCBIfam" id="TIGR04239">
    <property type="entry name" value="rhombo_GlpG"/>
    <property type="match status" value="1"/>
</dbReference>
<feature type="transmembrane region" description="Helical" evidence="7">
    <location>
        <begin position="165"/>
        <end position="184"/>
    </location>
</feature>
<dbReference type="InterPro" id="IPR022732">
    <property type="entry name" value="Peptidase_S54_GlpG_N"/>
</dbReference>
<evidence type="ECO:0000256" key="1">
    <source>
        <dbReference type="ARBA" id="ARBA00004141"/>
    </source>
</evidence>
<keyword evidence="10" id="KW-0378">Hydrolase</keyword>
<comment type="subcellular location">
    <subcellularLocation>
        <location evidence="1">Membrane</location>
        <topology evidence="1">Multi-pass membrane protein</topology>
    </subcellularLocation>
</comment>
<keyword evidence="5 7" id="KW-1133">Transmembrane helix</keyword>
<keyword evidence="2" id="KW-1003">Cell membrane</keyword>
<keyword evidence="4 7" id="KW-0812">Transmembrane</keyword>
<feature type="domain" description="Peptidase S54 GlpG peptidase N-terminal" evidence="9">
    <location>
        <begin position="1"/>
        <end position="76"/>
    </location>
</feature>
<name>A0ABQ3L1K3_9ALTE</name>
<protein>
    <submittedName>
        <fullName evidence="10">Rhomboid protease GlpG</fullName>
    </submittedName>
</protein>
<feature type="transmembrane region" description="Helical" evidence="7">
    <location>
        <begin position="88"/>
        <end position="108"/>
    </location>
</feature>
<keyword evidence="3" id="KW-0997">Cell inner membrane</keyword>
<evidence type="ECO:0000256" key="4">
    <source>
        <dbReference type="ARBA" id="ARBA00022692"/>
    </source>
</evidence>
<dbReference type="GO" id="GO:0008233">
    <property type="term" value="F:peptidase activity"/>
    <property type="evidence" value="ECO:0007669"/>
    <property type="project" value="UniProtKB-KW"/>
</dbReference>
<dbReference type="Gene3D" id="3.30.70.2350">
    <property type="match status" value="1"/>
</dbReference>
<accession>A0ABQ3L1K3</accession>
<sequence length="267" mass="29508">MHKFVEFQSAKAALLFADYCKTQGLQVLVEQHGQASALLAPAEQIPQLQTLLEQFLQDPAHPRYQAAAWQQSNIVTTSVASGSVPFAVLWRAPLTSILLLLTIAVYLWQQLDFAGANAALQLTQPAQFWRWLTPIVLHFSLTHLVFNLCWWVLLGHKIEQQTNSANLLQLALSSAVISNGLQLALAGPNFGGLSGVVYALFGYCWLYDKLKGTQFYPVTNGLAAFMVLWLALGFMDVLWVNMANWAHLGGLLCGLGWAWLSKGVRPT</sequence>
<comment type="caution">
    <text evidence="10">The sequence shown here is derived from an EMBL/GenBank/DDBJ whole genome shotgun (WGS) entry which is preliminary data.</text>
</comment>
<dbReference type="EMBL" id="BNAO01000010">
    <property type="protein sequence ID" value="GHG76304.1"/>
    <property type="molecule type" value="Genomic_DNA"/>
</dbReference>